<evidence type="ECO:0000256" key="1">
    <source>
        <dbReference type="SAM" id="SignalP"/>
    </source>
</evidence>
<evidence type="ECO:0000313" key="4">
    <source>
        <dbReference type="Proteomes" id="UP000266183"/>
    </source>
</evidence>
<gene>
    <name evidence="3" type="ORF">D4L85_28405</name>
</gene>
<dbReference type="Pfam" id="PF20208">
    <property type="entry name" value="ARPP-1"/>
    <property type="match status" value="1"/>
</dbReference>
<evidence type="ECO:0000259" key="2">
    <source>
        <dbReference type="Pfam" id="PF20208"/>
    </source>
</evidence>
<accession>A0A385SX16</accession>
<keyword evidence="4" id="KW-1185">Reference proteome</keyword>
<feature type="chain" id="PRO_5017263300" description="ARG and Rhodanese-Phosphatase-superfamily-associated domain-containing protein" evidence="1">
    <location>
        <begin position="21"/>
        <end position="315"/>
    </location>
</feature>
<sequence length="315" mass="35177">MKRFMFTNLLLAIAIATTHAQYNKANLKLEPAAALKKYAYENLQVYPVRANAAFKEQHKHVGNYVTLKDGLQKNKAKITERDRGEVNTLYIENVSSDTIMVLSGEVVQGGKQDRVIAQDFLLYPKSKKDISVFCVEPGRWQPQKGGDEGMEFKSYSSFSTNDVRKAAIVEKDQQKVWDKVAETTSKNNATTSTGTLTALKNSGPFSASLKKYTDYFKPLFASEPDVIGMVVVSGDVILGCDMFATHEMFMAHYPDLVNAYATQAITTGKPVTVPYGNVQRYLDTLITDERKQESEVKKKGTLLKEGDKKLHVSTF</sequence>
<evidence type="ECO:0000313" key="3">
    <source>
        <dbReference type="EMBL" id="AYB34260.1"/>
    </source>
</evidence>
<organism evidence="3 4">
    <name type="scientific">Chryseolinea soli</name>
    <dbReference type="NCBI Taxonomy" id="2321403"/>
    <lineage>
        <taxon>Bacteria</taxon>
        <taxon>Pseudomonadati</taxon>
        <taxon>Bacteroidota</taxon>
        <taxon>Cytophagia</taxon>
        <taxon>Cytophagales</taxon>
        <taxon>Fulvivirgaceae</taxon>
        <taxon>Chryseolinea</taxon>
    </lineage>
</organism>
<dbReference type="EMBL" id="CP032382">
    <property type="protein sequence ID" value="AYB34260.1"/>
    <property type="molecule type" value="Genomic_DNA"/>
</dbReference>
<dbReference type="KEGG" id="chk:D4L85_28405"/>
<dbReference type="AlphaFoldDB" id="A0A385SX16"/>
<keyword evidence="1" id="KW-0732">Signal</keyword>
<dbReference type="RefSeq" id="WP_119757479.1">
    <property type="nucleotide sequence ID" value="NZ_CP032382.1"/>
</dbReference>
<dbReference type="OrthoDB" id="9796904at2"/>
<protein>
    <recommendedName>
        <fullName evidence="2">ARG and Rhodanese-Phosphatase-superfamily-associated domain-containing protein</fullName>
    </recommendedName>
</protein>
<name>A0A385SX16_9BACT</name>
<feature type="signal peptide" evidence="1">
    <location>
        <begin position="1"/>
        <end position="20"/>
    </location>
</feature>
<reference evidence="4" key="1">
    <citation type="submission" date="2018-09" db="EMBL/GenBank/DDBJ databases">
        <title>Chryseolinea sp. KIS68-18 isolated from soil.</title>
        <authorList>
            <person name="Weon H.-Y."/>
            <person name="Kwon S.-W."/>
            <person name="Lee S.A."/>
        </authorList>
    </citation>
    <scope>NUCLEOTIDE SEQUENCE [LARGE SCALE GENOMIC DNA]</scope>
    <source>
        <strain evidence="4">KIS68-18</strain>
    </source>
</reference>
<dbReference type="InterPro" id="IPR046699">
    <property type="entry name" value="ARPP-1"/>
</dbReference>
<feature type="domain" description="ARG and Rhodanese-Phosphatase-superfamily-associated" evidence="2">
    <location>
        <begin position="37"/>
        <end position="298"/>
    </location>
</feature>
<proteinExistence type="predicted"/>
<dbReference type="Proteomes" id="UP000266183">
    <property type="component" value="Chromosome"/>
</dbReference>